<sequence length="169" mass="18419">MKFTDALILAVILVGGYHYFFDKDELTGNEKLISQFDKMGVLKKTEWKKGAIVDGVQVYTATTEDSTVSTVWALGTDAVTAMVFSSGKDIDGESLAAVNQCVKLVEGVTGKKDSENSINQVAEIFTKATANRREDDSYSASGFTSGMELRATIRKVMESVTYSCDLRKA</sequence>
<gene>
    <name evidence="1" type="ORF">I9Y29_003832</name>
    <name evidence="2" type="ORF">KV121_004733</name>
</gene>
<dbReference type="AlphaFoldDB" id="A0A6D1RM20"/>
<evidence type="ECO:0000313" key="2">
    <source>
        <dbReference type="EMBL" id="HBH7044590.1"/>
    </source>
</evidence>
<reference evidence="1" key="2">
    <citation type="submission" date="2020-09" db="EMBL/GenBank/DDBJ databases">
        <authorList>
            <consortium name="NCBI Pathogen Detection Project"/>
        </authorList>
    </citation>
    <scope>NUCLEOTIDE SEQUENCE</scope>
    <source>
        <strain evidence="2">91871</strain>
        <strain evidence="1">O50</strain>
    </source>
</reference>
<protein>
    <submittedName>
        <fullName evidence="1">Uncharacterized protein</fullName>
    </submittedName>
</protein>
<dbReference type="Proteomes" id="UP000855471">
    <property type="component" value="Unassembled WGS sequence"/>
</dbReference>
<dbReference type="EMBL" id="DACSXJ010000028">
    <property type="protein sequence ID" value="HAT3899367.1"/>
    <property type="molecule type" value="Genomic_DNA"/>
</dbReference>
<name>A0A6D1RM20_CITFR</name>
<reference evidence="1" key="1">
    <citation type="journal article" date="2018" name="Genome Biol.">
        <title>SKESA: strategic k-mer extension for scrupulous assemblies.</title>
        <authorList>
            <person name="Souvorov A."/>
            <person name="Agarwala R."/>
            <person name="Lipman D.J."/>
        </authorList>
    </citation>
    <scope>NUCLEOTIDE SEQUENCE</scope>
    <source>
        <strain evidence="2">91871</strain>
        <strain evidence="1">O50</strain>
    </source>
</reference>
<accession>A0A6D1RM20</accession>
<comment type="caution">
    <text evidence="1">The sequence shown here is derived from an EMBL/GenBank/DDBJ whole genome shotgun (WGS) entry which is preliminary data.</text>
</comment>
<organism evidence="1">
    <name type="scientific">Citrobacter freundii</name>
    <dbReference type="NCBI Taxonomy" id="546"/>
    <lineage>
        <taxon>Bacteria</taxon>
        <taxon>Pseudomonadati</taxon>
        <taxon>Pseudomonadota</taxon>
        <taxon>Gammaproteobacteria</taxon>
        <taxon>Enterobacterales</taxon>
        <taxon>Enterobacteriaceae</taxon>
        <taxon>Citrobacter</taxon>
        <taxon>Citrobacter freundii complex</taxon>
    </lineage>
</organism>
<proteinExistence type="predicted"/>
<dbReference type="EMBL" id="DAESCB010000025">
    <property type="protein sequence ID" value="HBH7044590.1"/>
    <property type="molecule type" value="Genomic_DNA"/>
</dbReference>
<dbReference type="RefSeq" id="WP_023277383.1">
    <property type="nucleotide sequence ID" value="NZ_AP028314.1"/>
</dbReference>
<evidence type="ECO:0000313" key="1">
    <source>
        <dbReference type="EMBL" id="HAT3899367.1"/>
    </source>
</evidence>
<dbReference type="Proteomes" id="UP000885148">
    <property type="component" value="Unassembled WGS sequence"/>
</dbReference>